<gene>
    <name evidence="8" type="ORF">OSB1V03_LOCUS22397</name>
</gene>
<name>A0A7R9LZB1_9ACAR</name>
<dbReference type="PANTHER" id="PTHR12308">
    <property type="entry name" value="ANOCTAMIN"/>
    <property type="match status" value="1"/>
</dbReference>
<feature type="domain" description="Anoctamin transmembrane" evidence="7">
    <location>
        <begin position="95"/>
        <end position="192"/>
    </location>
</feature>
<accession>A0A7R9LZB1</accession>
<evidence type="ECO:0000313" key="9">
    <source>
        <dbReference type="Proteomes" id="UP000759131"/>
    </source>
</evidence>
<feature type="transmembrane region" description="Helical" evidence="6">
    <location>
        <begin position="103"/>
        <end position="128"/>
    </location>
</feature>
<sequence>RVFRISDHDIDSEDCLTVSERQRVLLFQLESLHSIERGVLFGYPNVKLYPGQSILQVCQRENIITEYFPLHESSTLDELKKKWCFSWKKQPIHDIRNYFGEKIAFYFAFLEFYTYSLLIPGLFGFFHFLFLDEMNIFCALFYMLWIPVFLGQWKRKSNDLAFRWGTIGDVQLEGPRPTFRGKTMKTDPITKQLT</sequence>
<keyword evidence="3 6" id="KW-0812">Transmembrane</keyword>
<comment type="subcellular location">
    <subcellularLocation>
        <location evidence="1 6">Membrane</location>
        <topology evidence="1 6">Multi-pass membrane protein</topology>
    </subcellularLocation>
</comment>
<dbReference type="EMBL" id="CAJPIZ010047694">
    <property type="protein sequence ID" value="CAG2122451.1"/>
    <property type="molecule type" value="Genomic_DNA"/>
</dbReference>
<proteinExistence type="inferred from homology"/>
<comment type="caution">
    <text evidence="6">Lacks conserved residue(s) required for the propagation of feature annotation.</text>
</comment>
<dbReference type="Proteomes" id="UP000759131">
    <property type="component" value="Unassembled WGS sequence"/>
</dbReference>
<keyword evidence="5 6" id="KW-0472">Membrane</keyword>
<feature type="non-terminal residue" evidence="8">
    <location>
        <position position="1"/>
    </location>
</feature>
<comment type="similarity">
    <text evidence="2 6">Belongs to the anoctamin family.</text>
</comment>
<organism evidence="8">
    <name type="scientific">Medioppia subpectinata</name>
    <dbReference type="NCBI Taxonomy" id="1979941"/>
    <lineage>
        <taxon>Eukaryota</taxon>
        <taxon>Metazoa</taxon>
        <taxon>Ecdysozoa</taxon>
        <taxon>Arthropoda</taxon>
        <taxon>Chelicerata</taxon>
        <taxon>Arachnida</taxon>
        <taxon>Acari</taxon>
        <taxon>Acariformes</taxon>
        <taxon>Sarcoptiformes</taxon>
        <taxon>Oribatida</taxon>
        <taxon>Brachypylina</taxon>
        <taxon>Oppioidea</taxon>
        <taxon>Oppiidae</taxon>
        <taxon>Medioppia</taxon>
    </lineage>
</organism>
<dbReference type="AlphaFoldDB" id="A0A7R9LZB1"/>
<evidence type="ECO:0000256" key="3">
    <source>
        <dbReference type="ARBA" id="ARBA00022692"/>
    </source>
</evidence>
<dbReference type="InterPro" id="IPR007632">
    <property type="entry name" value="Anoctamin"/>
</dbReference>
<dbReference type="Pfam" id="PF04547">
    <property type="entry name" value="Anoctamin"/>
    <property type="match status" value="1"/>
</dbReference>
<dbReference type="GO" id="GO:0005254">
    <property type="term" value="F:chloride channel activity"/>
    <property type="evidence" value="ECO:0007669"/>
    <property type="project" value="TreeGrafter"/>
</dbReference>
<evidence type="ECO:0000256" key="2">
    <source>
        <dbReference type="ARBA" id="ARBA00009671"/>
    </source>
</evidence>
<feature type="non-terminal residue" evidence="8">
    <location>
        <position position="194"/>
    </location>
</feature>
<dbReference type="GO" id="GO:0005886">
    <property type="term" value="C:plasma membrane"/>
    <property type="evidence" value="ECO:0007669"/>
    <property type="project" value="TreeGrafter"/>
</dbReference>
<dbReference type="PANTHER" id="PTHR12308:SF74">
    <property type="entry name" value="ANOCTAMIN"/>
    <property type="match status" value="1"/>
</dbReference>
<evidence type="ECO:0000256" key="4">
    <source>
        <dbReference type="ARBA" id="ARBA00022989"/>
    </source>
</evidence>
<dbReference type="OrthoDB" id="296386at2759"/>
<reference evidence="8" key="1">
    <citation type="submission" date="2020-11" db="EMBL/GenBank/DDBJ databases">
        <authorList>
            <person name="Tran Van P."/>
        </authorList>
    </citation>
    <scope>NUCLEOTIDE SEQUENCE</scope>
</reference>
<evidence type="ECO:0000256" key="1">
    <source>
        <dbReference type="ARBA" id="ARBA00004141"/>
    </source>
</evidence>
<evidence type="ECO:0000259" key="7">
    <source>
        <dbReference type="Pfam" id="PF04547"/>
    </source>
</evidence>
<evidence type="ECO:0000256" key="5">
    <source>
        <dbReference type="ARBA" id="ARBA00023136"/>
    </source>
</evidence>
<protein>
    <recommendedName>
        <fullName evidence="6">Anoctamin</fullName>
    </recommendedName>
</protein>
<feature type="transmembrane region" description="Helical" evidence="6">
    <location>
        <begin position="134"/>
        <end position="153"/>
    </location>
</feature>
<evidence type="ECO:0000313" key="8">
    <source>
        <dbReference type="EMBL" id="CAD7649472.1"/>
    </source>
</evidence>
<dbReference type="InterPro" id="IPR049452">
    <property type="entry name" value="Anoctamin_TM"/>
</dbReference>
<keyword evidence="4 6" id="KW-1133">Transmembrane helix</keyword>
<keyword evidence="9" id="KW-1185">Reference proteome</keyword>
<evidence type="ECO:0000256" key="6">
    <source>
        <dbReference type="RuleBase" id="RU280814"/>
    </source>
</evidence>
<dbReference type="EMBL" id="OC902269">
    <property type="protein sequence ID" value="CAD7649472.1"/>
    <property type="molecule type" value="Genomic_DNA"/>
</dbReference>